<dbReference type="CDD" id="cd12148">
    <property type="entry name" value="fungal_TF_MHR"/>
    <property type="match status" value="1"/>
</dbReference>
<evidence type="ECO:0000256" key="1">
    <source>
        <dbReference type="ARBA" id="ARBA00004123"/>
    </source>
</evidence>
<evidence type="ECO:0000259" key="6">
    <source>
        <dbReference type="PROSITE" id="PS50048"/>
    </source>
</evidence>
<dbReference type="SUPFAM" id="SSF57701">
    <property type="entry name" value="Zn2/Cys6 DNA-binding domain"/>
    <property type="match status" value="1"/>
</dbReference>
<evidence type="ECO:0000313" key="7">
    <source>
        <dbReference type="EMBL" id="OPB42819.1"/>
    </source>
</evidence>
<dbReference type="PROSITE" id="PS00463">
    <property type="entry name" value="ZN2_CY6_FUNGAL_1"/>
    <property type="match status" value="1"/>
</dbReference>
<keyword evidence="5" id="KW-0539">Nucleus</keyword>
<dbReference type="CDD" id="cd00067">
    <property type="entry name" value="GAL4"/>
    <property type="match status" value="1"/>
</dbReference>
<dbReference type="GO" id="GO:0003677">
    <property type="term" value="F:DNA binding"/>
    <property type="evidence" value="ECO:0007669"/>
    <property type="project" value="InterPro"/>
</dbReference>
<dbReference type="EMBL" id="LVVK01000011">
    <property type="protein sequence ID" value="OPB42819.1"/>
    <property type="molecule type" value="Genomic_DNA"/>
</dbReference>
<dbReference type="Proteomes" id="UP000191004">
    <property type="component" value="Unassembled WGS sequence"/>
</dbReference>
<evidence type="ECO:0000256" key="4">
    <source>
        <dbReference type="ARBA" id="ARBA00023163"/>
    </source>
</evidence>
<reference evidence="7 8" key="1">
    <citation type="submission" date="2016-04" db="EMBL/GenBank/DDBJ databases">
        <title>Multiple horizontal gene transfer events from other fungi enriched the ability of the initially mycotrophic fungus Trichoderma (Ascomycota) to feed on dead plant biomass.</title>
        <authorList>
            <person name="Atanasova L."/>
            <person name="Chenthamara K."/>
            <person name="Zhang J."/>
            <person name="Grujic M."/>
            <person name="Henrissat B."/>
            <person name="Kuo A."/>
            <person name="Aertz A."/>
            <person name="Salamov A."/>
            <person name="Lipzen A."/>
            <person name="Labutti K."/>
            <person name="Barry K."/>
            <person name="Miao Y."/>
            <person name="Rahimi M.J."/>
            <person name="Shen Q."/>
            <person name="Grigoriev I.V."/>
            <person name="Kubicek C.P."/>
            <person name="Druzhinina I.S."/>
        </authorList>
    </citation>
    <scope>NUCLEOTIDE SEQUENCE [LARGE SCALE GENOMIC DNA]</scope>
    <source>
        <strain evidence="7 8">NJAU 4742</strain>
    </source>
</reference>
<dbReference type="PROSITE" id="PS50048">
    <property type="entry name" value="ZN2_CY6_FUNGAL_2"/>
    <property type="match status" value="1"/>
</dbReference>
<keyword evidence="3" id="KW-0805">Transcription regulation</keyword>
<dbReference type="Pfam" id="PF04082">
    <property type="entry name" value="Fungal_trans"/>
    <property type="match status" value="1"/>
</dbReference>
<dbReference type="InterPro" id="IPR050815">
    <property type="entry name" value="TF_fung"/>
</dbReference>
<evidence type="ECO:0000313" key="8">
    <source>
        <dbReference type="Proteomes" id="UP000191004"/>
    </source>
</evidence>
<protein>
    <recommendedName>
        <fullName evidence="6">Zn(2)-C6 fungal-type domain-containing protein</fullName>
    </recommendedName>
</protein>
<dbReference type="SMART" id="SM00066">
    <property type="entry name" value="GAL4"/>
    <property type="match status" value="1"/>
</dbReference>
<dbReference type="PANTHER" id="PTHR47338:SF10">
    <property type="entry name" value="TRANSCRIPTION FACTOR DOMAIN-CONTAINING PROTEIN-RELATED"/>
    <property type="match status" value="1"/>
</dbReference>
<dbReference type="GO" id="GO:0005634">
    <property type="term" value="C:nucleus"/>
    <property type="evidence" value="ECO:0007669"/>
    <property type="project" value="UniProtKB-SubCell"/>
</dbReference>
<keyword evidence="8" id="KW-1185">Reference proteome</keyword>
<dbReference type="InterPro" id="IPR007219">
    <property type="entry name" value="XnlR_reg_dom"/>
</dbReference>
<name>A0A1T3CP02_9HYPO</name>
<sequence length="663" mass="74436">MASANEQADPSDIASNTAATIPMLSCSACRVRKLKCNRARPACARCVEFGRDCAYPKRKRKPTDRRNLEGLATRLERLEKNLSELEFLDDGIPPLKVQEELNRTFFSNQYHAIPVVHPGRYYDACYGESPRRPPSCLQYAIWALGANGHSVYDAYASSLYEKARKHAEEDEMKGQGEHFISVAHVQTWLLLATFESNTMLFTRASVSLAKTTRLAQMMGLDRLDGASDGARVVLPPPVSWCELEERRRVFWGAFAIDSHASLATGWSCLIDPNSIRTRLPASERAFSEGNEETVPFLDEISKGGSYDDFASTLVTLQVYRNILQHILCQAQREQVDTSPDSFWIRHYRLDDRLSRIISNLPISLVLPLNVTNVHAIQLNCNFRAAYICLHHAVIENQSGTLPPTVRQSSLDRLKTSATDIVNTLKLVPHSIVNFKDHLSAMPLYLASTVYVLQAKMDPETGLNATDASDLEFLINSMEAISRTHKVSRVFLQQTYLDICMNGLESCIGIPDLDKYHQMFLNAKSSIPFVARTMLSGRSEILNSSIPDLAFQIPSGWDIWPELADIIGADYQFPDSRRPTDIGQQTYNLRHVRPRLVLSLKDELKQGKNIVITLDTNDPGSSLKIIINMNPEITKVLKLLVIGLGVKVQPEIDHTPDEPLTHIY</sequence>
<gene>
    <name evidence="7" type="ORF">A0O28_0084550</name>
</gene>
<dbReference type="Pfam" id="PF00172">
    <property type="entry name" value="Zn_clus"/>
    <property type="match status" value="1"/>
</dbReference>
<proteinExistence type="predicted"/>
<evidence type="ECO:0000256" key="3">
    <source>
        <dbReference type="ARBA" id="ARBA00023015"/>
    </source>
</evidence>
<accession>A0A1T3CP02</accession>
<comment type="caution">
    <text evidence="7">The sequence shown here is derived from an EMBL/GenBank/DDBJ whole genome shotgun (WGS) entry which is preliminary data.</text>
</comment>
<dbReference type="InterPro" id="IPR001138">
    <property type="entry name" value="Zn2Cys6_DnaBD"/>
</dbReference>
<dbReference type="AlphaFoldDB" id="A0A1T3CP02"/>
<dbReference type="PANTHER" id="PTHR47338">
    <property type="entry name" value="ZN(II)2CYS6 TRANSCRIPTION FACTOR (EUROFUNG)-RELATED"/>
    <property type="match status" value="1"/>
</dbReference>
<organism evidence="7 8">
    <name type="scientific">Trichoderma guizhouense</name>
    <dbReference type="NCBI Taxonomy" id="1491466"/>
    <lineage>
        <taxon>Eukaryota</taxon>
        <taxon>Fungi</taxon>
        <taxon>Dikarya</taxon>
        <taxon>Ascomycota</taxon>
        <taxon>Pezizomycotina</taxon>
        <taxon>Sordariomycetes</taxon>
        <taxon>Hypocreomycetidae</taxon>
        <taxon>Hypocreales</taxon>
        <taxon>Hypocreaceae</taxon>
        <taxon>Trichoderma</taxon>
    </lineage>
</organism>
<feature type="domain" description="Zn(2)-C6 fungal-type" evidence="6">
    <location>
        <begin position="25"/>
        <end position="55"/>
    </location>
</feature>
<keyword evidence="2" id="KW-0479">Metal-binding</keyword>
<dbReference type="GO" id="GO:0006351">
    <property type="term" value="P:DNA-templated transcription"/>
    <property type="evidence" value="ECO:0007669"/>
    <property type="project" value="InterPro"/>
</dbReference>
<dbReference type="GO" id="GO:0000981">
    <property type="term" value="F:DNA-binding transcription factor activity, RNA polymerase II-specific"/>
    <property type="evidence" value="ECO:0007669"/>
    <property type="project" value="InterPro"/>
</dbReference>
<comment type="subcellular location">
    <subcellularLocation>
        <location evidence="1">Nucleus</location>
    </subcellularLocation>
</comment>
<dbReference type="Gene3D" id="4.10.240.10">
    <property type="entry name" value="Zn(2)-C6 fungal-type DNA-binding domain"/>
    <property type="match status" value="1"/>
</dbReference>
<evidence type="ECO:0000256" key="5">
    <source>
        <dbReference type="ARBA" id="ARBA00023242"/>
    </source>
</evidence>
<keyword evidence="4" id="KW-0804">Transcription</keyword>
<evidence type="ECO:0000256" key="2">
    <source>
        <dbReference type="ARBA" id="ARBA00022723"/>
    </source>
</evidence>
<dbReference type="SMART" id="SM00906">
    <property type="entry name" value="Fungal_trans"/>
    <property type="match status" value="1"/>
</dbReference>
<dbReference type="GO" id="GO:0008270">
    <property type="term" value="F:zinc ion binding"/>
    <property type="evidence" value="ECO:0007669"/>
    <property type="project" value="InterPro"/>
</dbReference>
<dbReference type="InterPro" id="IPR036864">
    <property type="entry name" value="Zn2-C6_fun-type_DNA-bd_sf"/>
</dbReference>